<feature type="transmembrane region" description="Helical" evidence="3">
    <location>
        <begin position="1640"/>
        <end position="1661"/>
    </location>
</feature>
<dbReference type="Proteomes" id="UP000694843">
    <property type="component" value="Unplaced"/>
</dbReference>
<dbReference type="KEGG" id="hazt:108682696"/>
<protein>
    <submittedName>
        <fullName evidence="7 8">Titin</fullName>
    </submittedName>
</protein>
<evidence type="ECO:0000259" key="5">
    <source>
        <dbReference type="PROSITE" id="PS51034"/>
    </source>
</evidence>
<feature type="region of interest" description="Disordered" evidence="2">
    <location>
        <begin position="855"/>
        <end position="894"/>
    </location>
</feature>
<dbReference type="SMART" id="SM00241">
    <property type="entry name" value="ZP"/>
    <property type="match status" value="1"/>
</dbReference>
<evidence type="ECO:0000256" key="1">
    <source>
        <dbReference type="ARBA" id="ARBA00023157"/>
    </source>
</evidence>
<feature type="region of interest" description="Disordered" evidence="2">
    <location>
        <begin position="1129"/>
        <end position="1156"/>
    </location>
</feature>
<feature type="region of interest" description="Disordered" evidence="2">
    <location>
        <begin position="1317"/>
        <end position="1491"/>
    </location>
</feature>
<feature type="chain" id="PRO_5044664476" evidence="4">
    <location>
        <begin position="17"/>
        <end position="1676"/>
    </location>
</feature>
<evidence type="ECO:0000313" key="8">
    <source>
        <dbReference type="RefSeq" id="XP_018027407.1"/>
    </source>
</evidence>
<keyword evidence="3" id="KW-0472">Membrane</keyword>
<feature type="signal peptide" evidence="4">
    <location>
        <begin position="1"/>
        <end position="16"/>
    </location>
</feature>
<dbReference type="OrthoDB" id="6432511at2759"/>
<keyword evidence="1" id="KW-1015">Disulfide bond</keyword>
<sequence>MKLLLLLCFLLEAVTCLSPQAGGAMMNMAMITDLDVICDKAGMTVTIDFSQPFNGIIFSKGYYSDPACRYVEHNSARSSYGFRISLDTCGTAVEEGDDVSLFNTIVIQFDPLVQEVWDTARRISCSWRNNYSKQVNFKPLSIAMLDVVRSDFKGEPLKCWMDIRRGIYPNTRPLEGVLPIGEDVSVMVFLEDKEKRMDVGVRDCWALPSDDFDDRNLPRVQLTSFDGCPLKEKLMGNWQSRYEESGAGSTLVTYSKLSAFKFPDYPQIYLTCNVEICQNECEKTCVSRPTRPTTEVQPYTTPRTELAKLECYPGSPDPACREKSAENWCKTRKNHPKCKKKEQPGLPRCIENPNDPRCLTERTPKCENGSTDPKCRGQFISIDNCYPDSTDPACNKETPKSNCYPGINDPACRPEIIPLNCNPGSPDPLCLKPKTSDEFTCKPGSSDVRCRPPEPTVVDCSTNPFSPECAVEKEPSVIPFDCSKKSTDSRCRQSINIIKCEPGSEDLSCVETIEPKIPETSILDKTSCRPNSNDPGCSGVNVFKIPAYSLVVPDTPLQVLCPPGSTDPICKVQEQKISCILNPELPDCIPVVTQSSFTKPEGCYIGSKNPECTKAHRESTFLTKPTERPFTYATTTPQAPVQVKCIPGITSPNCPQLVPLTIKKLICSPGTTDPRCPEYTQVPQIPIPEIIETLEQQCLPDSKDSRCNLPKVPKRPQEIDLCLENPNDPLCENESYCKRNPSDLRCSKLTEPQPPLPVTVAPVGPIPPRLHPQTPFPPRSFPSIPLFTTPTYRIPQEPFLLSTLAPKIPFSPPPVTEVTAVITSRPQITQPRPFVPKFKAPTFPSTTEKLKVERPPIYTPPRESTILTTPSSRIPSTTLPTRSRQPTSQSTTTTYRPLKTAPVYLPPVTTPISVFTVGTLPPARIEPPRKAVPPKITPVFPPTFPPAPAPPPIIVDVSPRCEVGSTDPKCVRDDIRLDCSLNPLNPRCTAPDECPPGSKRPECISRLPEPHVTCENNPNNPLCQKVKKPIEMNIDVLDKPRDPSQPLSCSENPQDSRCKERVYPKRPIEPHPIVPSLSQRPTEKCANPNEPGCGPPVDHRRPCSPGSTDSGCAIDLKTTQTVVPELPKQFRPPQKIKEKTQIKENHPPPVFPPIIPPLTVEPDIPFNKENLIPTRPSVLRPSTTPKYEIEAPTIPVEPIRPSSVPKVPLVPEGADKISPDRSTSRPQITQRPSQPKKVVPPARPTYAQTPPSVPVFPPKFPSRPRPSLPSSKITPSRFGSRTTTAKPVEIPDFPPFPIEPYTPLEVIIDERPVAPVVIPEKQPRPQRPEDTEKIHQFKESGELPPSPKKPSVPFFSVASKPTTQKYERPTSWRPINKVPVTTSRVPSSSTQRYLRSTTSATPTVSRRYPTTTQSTPDFSRRPLTSRRRPQPPRKKESEEVTEQRPHKFPPESLPVPVTKRPQPILQREESRPITSDTKKAKPKPRPKEMMHGKDDFHGKGMDPRYHAFHSYLFQPLPRPRKRSRRGLPDSSILVTVGGKKLTVVASQDGEEASTFSNIERGTPYIVEKDGALVIPDKTGVPFHTYLLSDAESLVEEVPINDDYDFITYSSSEIQTSIKNLDNEFDEPTTISENNIPAGSFNFVLGLTTLVIIFITVMVVVISSRKRKRNKEDTLEL</sequence>
<feature type="compositionally biased region" description="Basic and acidic residues" evidence="2">
    <location>
        <begin position="1433"/>
        <end position="1449"/>
    </location>
</feature>
<dbReference type="Gene3D" id="2.60.40.3210">
    <property type="entry name" value="Zona pellucida, ZP-N domain"/>
    <property type="match status" value="1"/>
</dbReference>
<gene>
    <name evidence="7 8" type="primary">LOC108682696</name>
</gene>
<dbReference type="InterPro" id="IPR001507">
    <property type="entry name" value="ZP_dom"/>
</dbReference>
<dbReference type="Pfam" id="PF25057">
    <property type="entry name" value="CUT_N"/>
    <property type="match status" value="1"/>
</dbReference>
<feature type="compositionally biased region" description="Basic and acidic residues" evidence="2">
    <location>
        <begin position="1135"/>
        <end position="1146"/>
    </location>
</feature>
<dbReference type="InterPro" id="IPR042235">
    <property type="entry name" value="ZP-C_dom"/>
</dbReference>
<dbReference type="PANTHER" id="PTHR46560">
    <property type="entry name" value="CYPHER, ISOFORM B"/>
    <property type="match status" value="1"/>
</dbReference>
<feature type="compositionally biased region" description="Low complexity" evidence="2">
    <location>
        <begin position="880"/>
        <end position="894"/>
    </location>
</feature>
<dbReference type="Gene3D" id="2.60.40.4100">
    <property type="entry name" value="Zona pellucida, ZP-C domain"/>
    <property type="match status" value="1"/>
</dbReference>
<feature type="compositionally biased region" description="Basic residues" evidence="2">
    <location>
        <begin position="1423"/>
        <end position="1432"/>
    </location>
</feature>
<accession>A0A8B7PPN5</accession>
<organism evidence="6 7">
    <name type="scientific">Hyalella azteca</name>
    <name type="common">Amphipod</name>
    <dbReference type="NCBI Taxonomy" id="294128"/>
    <lineage>
        <taxon>Eukaryota</taxon>
        <taxon>Metazoa</taxon>
        <taxon>Ecdysozoa</taxon>
        <taxon>Arthropoda</taxon>
        <taxon>Crustacea</taxon>
        <taxon>Multicrustacea</taxon>
        <taxon>Malacostraca</taxon>
        <taxon>Eumalacostraca</taxon>
        <taxon>Peracarida</taxon>
        <taxon>Amphipoda</taxon>
        <taxon>Senticaudata</taxon>
        <taxon>Talitrida</taxon>
        <taxon>Talitroidea</taxon>
        <taxon>Hyalellidae</taxon>
        <taxon>Hyalella</taxon>
    </lineage>
</organism>
<dbReference type="InterPro" id="IPR056953">
    <property type="entry name" value="CUT_N"/>
</dbReference>
<feature type="compositionally biased region" description="Pro residues" evidence="2">
    <location>
        <begin position="1147"/>
        <end position="1156"/>
    </location>
</feature>
<keyword evidence="3" id="KW-0812">Transmembrane</keyword>
<evidence type="ECO:0000313" key="7">
    <source>
        <dbReference type="RefSeq" id="XP_018027406.1"/>
    </source>
</evidence>
<evidence type="ECO:0000256" key="4">
    <source>
        <dbReference type="SAM" id="SignalP"/>
    </source>
</evidence>
<name>A0A8B7PPN5_HYAAZ</name>
<feature type="domain" description="ZP" evidence="5">
    <location>
        <begin position="37"/>
        <end position="292"/>
    </location>
</feature>
<feature type="compositionally biased region" description="Polar residues" evidence="2">
    <location>
        <begin position="1273"/>
        <end position="1285"/>
    </location>
</feature>
<evidence type="ECO:0000256" key="2">
    <source>
        <dbReference type="SAM" id="MobiDB-lite"/>
    </source>
</evidence>
<dbReference type="PROSITE" id="PS51034">
    <property type="entry name" value="ZP_2"/>
    <property type="match status" value="1"/>
</dbReference>
<feature type="compositionally biased region" description="Basic and acidic residues" evidence="2">
    <location>
        <begin position="1466"/>
        <end position="1491"/>
    </location>
</feature>
<dbReference type="OMA" id="RCPQTTP"/>
<dbReference type="PANTHER" id="PTHR46560:SF6">
    <property type="entry name" value="ZYE"/>
    <property type="match status" value="1"/>
</dbReference>
<feature type="compositionally biased region" description="Pro residues" evidence="2">
    <location>
        <begin position="1251"/>
        <end position="1267"/>
    </location>
</feature>
<feature type="region of interest" description="Disordered" evidence="2">
    <location>
        <begin position="1168"/>
        <end position="1294"/>
    </location>
</feature>
<dbReference type="GeneID" id="108682696"/>
<feature type="compositionally biased region" description="Polar residues" evidence="2">
    <location>
        <begin position="1391"/>
        <end position="1417"/>
    </location>
</feature>
<evidence type="ECO:0000256" key="3">
    <source>
        <dbReference type="SAM" id="Phobius"/>
    </source>
</evidence>
<feature type="compositionally biased region" description="Basic and acidic residues" evidence="2">
    <location>
        <begin position="1213"/>
        <end position="1223"/>
    </location>
</feature>
<reference evidence="7 8" key="1">
    <citation type="submission" date="2025-04" db="UniProtKB">
        <authorList>
            <consortium name="RefSeq"/>
        </authorList>
    </citation>
    <scope>IDENTIFICATION</scope>
    <source>
        <tissue evidence="7 8">Whole organism</tissue>
    </source>
</reference>
<feature type="compositionally biased region" description="Basic and acidic residues" evidence="2">
    <location>
        <begin position="1054"/>
        <end position="1069"/>
    </location>
</feature>
<feature type="compositionally biased region" description="Polar residues" evidence="2">
    <location>
        <begin position="865"/>
        <end position="879"/>
    </location>
</feature>
<proteinExistence type="predicted"/>
<keyword evidence="3" id="KW-1133">Transmembrane helix</keyword>
<dbReference type="InterPro" id="IPR055355">
    <property type="entry name" value="ZP-C"/>
</dbReference>
<keyword evidence="6" id="KW-1185">Reference proteome</keyword>
<feature type="compositionally biased region" description="Low complexity" evidence="2">
    <location>
        <begin position="1378"/>
        <end position="1390"/>
    </location>
</feature>
<dbReference type="RefSeq" id="XP_018027406.1">
    <property type="nucleotide sequence ID" value="XM_018171917.2"/>
</dbReference>
<keyword evidence="4" id="KW-0732">Signal</keyword>
<dbReference type="RefSeq" id="XP_018027407.1">
    <property type="nucleotide sequence ID" value="XM_018171918.2"/>
</dbReference>
<dbReference type="Pfam" id="PF00100">
    <property type="entry name" value="Zona_pellucida"/>
    <property type="match status" value="1"/>
</dbReference>
<feature type="compositionally biased region" description="Polar residues" evidence="2">
    <location>
        <begin position="1224"/>
        <end position="1233"/>
    </location>
</feature>
<evidence type="ECO:0000313" key="6">
    <source>
        <dbReference type="Proteomes" id="UP000694843"/>
    </source>
</evidence>
<feature type="compositionally biased region" description="Basic and acidic residues" evidence="2">
    <location>
        <begin position="1321"/>
        <end position="1341"/>
    </location>
</feature>
<feature type="region of interest" description="Disordered" evidence="2">
    <location>
        <begin position="1036"/>
        <end position="1115"/>
    </location>
</feature>